<dbReference type="Pfam" id="PF00096">
    <property type="entry name" value="zf-C2H2"/>
    <property type="match status" value="4"/>
</dbReference>
<dbReference type="InterPro" id="IPR011333">
    <property type="entry name" value="SKP1/BTB/POZ_sf"/>
</dbReference>
<keyword evidence="3" id="KW-0677">Repeat</keyword>
<dbReference type="AlphaFoldDB" id="A0A7R9BES6"/>
<gene>
    <name evidence="10" type="ORF">NMOB1V02_LOCUS1073</name>
</gene>
<evidence type="ECO:0000256" key="1">
    <source>
        <dbReference type="ARBA" id="ARBA00004123"/>
    </source>
</evidence>
<dbReference type="PROSITE" id="PS50097">
    <property type="entry name" value="BTB"/>
    <property type="match status" value="1"/>
</dbReference>
<dbReference type="FunFam" id="3.30.160.60:FF:000145">
    <property type="entry name" value="Zinc finger protein 574"/>
    <property type="match status" value="2"/>
</dbReference>
<evidence type="ECO:0000256" key="4">
    <source>
        <dbReference type="ARBA" id="ARBA00022771"/>
    </source>
</evidence>
<evidence type="ECO:0000259" key="8">
    <source>
        <dbReference type="PROSITE" id="PS50097"/>
    </source>
</evidence>
<evidence type="ECO:0000256" key="6">
    <source>
        <dbReference type="ARBA" id="ARBA00023242"/>
    </source>
</evidence>
<keyword evidence="4 7" id="KW-0863">Zinc-finger</keyword>
<evidence type="ECO:0000313" key="11">
    <source>
        <dbReference type="Proteomes" id="UP000678499"/>
    </source>
</evidence>
<reference evidence="10" key="1">
    <citation type="submission" date="2020-11" db="EMBL/GenBank/DDBJ databases">
        <authorList>
            <person name="Tran Van P."/>
        </authorList>
    </citation>
    <scope>NUCLEOTIDE SEQUENCE</scope>
</reference>
<dbReference type="OrthoDB" id="6348372at2759"/>
<keyword evidence="11" id="KW-1185">Reference proteome</keyword>
<evidence type="ECO:0000256" key="2">
    <source>
        <dbReference type="ARBA" id="ARBA00022723"/>
    </source>
</evidence>
<dbReference type="SUPFAM" id="SSF57667">
    <property type="entry name" value="beta-beta-alpha zinc fingers"/>
    <property type="match status" value="2"/>
</dbReference>
<keyword evidence="5" id="KW-0862">Zinc</keyword>
<feature type="domain" description="C2H2-type" evidence="9">
    <location>
        <begin position="158"/>
        <end position="185"/>
    </location>
</feature>
<evidence type="ECO:0000259" key="9">
    <source>
        <dbReference type="PROSITE" id="PS50157"/>
    </source>
</evidence>
<evidence type="ECO:0000256" key="3">
    <source>
        <dbReference type="ARBA" id="ARBA00022737"/>
    </source>
</evidence>
<dbReference type="PANTHER" id="PTHR16515">
    <property type="entry name" value="PR DOMAIN ZINC FINGER PROTEIN"/>
    <property type="match status" value="1"/>
</dbReference>
<evidence type="ECO:0000313" key="10">
    <source>
        <dbReference type="EMBL" id="CAD7273174.1"/>
    </source>
</evidence>
<dbReference type="PROSITE" id="PS50157">
    <property type="entry name" value="ZINC_FINGER_C2H2_2"/>
    <property type="match status" value="4"/>
</dbReference>
<proteinExistence type="predicted"/>
<dbReference type="Gene3D" id="3.30.160.60">
    <property type="entry name" value="Classic Zinc Finger"/>
    <property type="match status" value="4"/>
</dbReference>
<protein>
    <submittedName>
        <fullName evidence="10">Uncharacterized protein</fullName>
    </submittedName>
</protein>
<evidence type="ECO:0000256" key="5">
    <source>
        <dbReference type="ARBA" id="ARBA00022833"/>
    </source>
</evidence>
<dbReference type="PANTHER" id="PTHR16515:SF49">
    <property type="entry name" value="GASTRULA ZINC FINGER PROTEIN XLCGF49.1-LIKE-RELATED"/>
    <property type="match status" value="1"/>
</dbReference>
<dbReference type="Gene3D" id="3.30.710.10">
    <property type="entry name" value="Potassium Channel Kv1.1, Chain A"/>
    <property type="match status" value="1"/>
</dbReference>
<accession>A0A7R9BES6</accession>
<keyword evidence="6" id="KW-0539">Nucleus</keyword>
<dbReference type="InterPro" id="IPR050331">
    <property type="entry name" value="Zinc_finger"/>
</dbReference>
<dbReference type="SUPFAM" id="SSF54695">
    <property type="entry name" value="POZ domain"/>
    <property type="match status" value="1"/>
</dbReference>
<name>A0A7R9BES6_9CRUS</name>
<dbReference type="PROSITE" id="PS00028">
    <property type="entry name" value="ZINC_FINGER_C2H2_1"/>
    <property type="match status" value="4"/>
</dbReference>
<dbReference type="EMBL" id="CAJPEX010000103">
    <property type="protein sequence ID" value="CAG0913326.1"/>
    <property type="molecule type" value="Genomic_DNA"/>
</dbReference>
<sequence>MKSLSVLEEIWRTYEMTDTVIVCCDGTVKSHRAILSAASPCLKEAMLDLAEDGEDIHIFLPESNVQDVISMLSLIYLGLSCVSLESQRGVIEASTALGLNLSWYEEYSYDDGSTAADAVPCDPSVLDFPLPQLTDDLFPATNVIKERDAPKRSSKSSHSCATCGKMFKTAGLLERHERIHSGLRPFECGICGMRFVRSHHLLDHERRHSSDAKTFRCPECAKTFSRRASLDVHLRTTHSNQKSFKCELCGKAFGRNDVLTRHKMLKHRGEGLPAKSDPAAQLPVPAVAVSAAGLTEPYNYFEDISVSSVMTSYENWETDFVLTADSNLGFH</sequence>
<dbReference type="InterPro" id="IPR036236">
    <property type="entry name" value="Znf_C2H2_sf"/>
</dbReference>
<dbReference type="GO" id="GO:0005634">
    <property type="term" value="C:nucleus"/>
    <property type="evidence" value="ECO:0007669"/>
    <property type="project" value="UniProtKB-SubCell"/>
</dbReference>
<feature type="domain" description="BTB" evidence="8">
    <location>
        <begin position="17"/>
        <end position="78"/>
    </location>
</feature>
<dbReference type="SMART" id="SM00355">
    <property type="entry name" value="ZnF_C2H2"/>
    <property type="match status" value="4"/>
</dbReference>
<dbReference type="Pfam" id="PF00651">
    <property type="entry name" value="BTB"/>
    <property type="match status" value="1"/>
</dbReference>
<feature type="domain" description="C2H2-type" evidence="9">
    <location>
        <begin position="215"/>
        <end position="243"/>
    </location>
</feature>
<dbReference type="InterPro" id="IPR000210">
    <property type="entry name" value="BTB/POZ_dom"/>
</dbReference>
<dbReference type="EMBL" id="OA882140">
    <property type="protein sequence ID" value="CAD7273174.1"/>
    <property type="molecule type" value="Genomic_DNA"/>
</dbReference>
<dbReference type="GO" id="GO:0008270">
    <property type="term" value="F:zinc ion binding"/>
    <property type="evidence" value="ECO:0007669"/>
    <property type="project" value="UniProtKB-KW"/>
</dbReference>
<comment type="subcellular location">
    <subcellularLocation>
        <location evidence="1">Nucleus</location>
    </subcellularLocation>
</comment>
<organism evidence="10">
    <name type="scientific">Notodromas monacha</name>
    <dbReference type="NCBI Taxonomy" id="399045"/>
    <lineage>
        <taxon>Eukaryota</taxon>
        <taxon>Metazoa</taxon>
        <taxon>Ecdysozoa</taxon>
        <taxon>Arthropoda</taxon>
        <taxon>Crustacea</taxon>
        <taxon>Oligostraca</taxon>
        <taxon>Ostracoda</taxon>
        <taxon>Podocopa</taxon>
        <taxon>Podocopida</taxon>
        <taxon>Cypridocopina</taxon>
        <taxon>Cypridoidea</taxon>
        <taxon>Cyprididae</taxon>
        <taxon>Notodromas</taxon>
    </lineage>
</organism>
<dbReference type="Proteomes" id="UP000678499">
    <property type="component" value="Unassembled WGS sequence"/>
</dbReference>
<keyword evidence="2" id="KW-0479">Metal-binding</keyword>
<feature type="domain" description="C2H2-type" evidence="9">
    <location>
        <begin position="186"/>
        <end position="213"/>
    </location>
</feature>
<dbReference type="FunFam" id="3.30.160.60:FF:000100">
    <property type="entry name" value="Zinc finger 45-like"/>
    <property type="match status" value="1"/>
</dbReference>
<evidence type="ECO:0000256" key="7">
    <source>
        <dbReference type="PROSITE-ProRule" id="PRU00042"/>
    </source>
</evidence>
<feature type="domain" description="C2H2-type" evidence="9">
    <location>
        <begin position="244"/>
        <end position="272"/>
    </location>
</feature>
<dbReference type="InterPro" id="IPR013087">
    <property type="entry name" value="Znf_C2H2_type"/>
</dbReference>
<dbReference type="GO" id="GO:0010468">
    <property type="term" value="P:regulation of gene expression"/>
    <property type="evidence" value="ECO:0007669"/>
    <property type="project" value="TreeGrafter"/>
</dbReference>